<dbReference type="EMBL" id="JAGPYM010000184">
    <property type="protein sequence ID" value="KAH6866014.1"/>
    <property type="molecule type" value="Genomic_DNA"/>
</dbReference>
<proteinExistence type="predicted"/>
<reference evidence="1 2" key="1">
    <citation type="journal article" date="2021" name="Nat. Commun.">
        <title>Genetic determinants of endophytism in the Arabidopsis root mycobiome.</title>
        <authorList>
            <person name="Mesny F."/>
            <person name="Miyauchi S."/>
            <person name="Thiergart T."/>
            <person name="Pickel B."/>
            <person name="Atanasova L."/>
            <person name="Karlsson M."/>
            <person name="Huettel B."/>
            <person name="Barry K.W."/>
            <person name="Haridas S."/>
            <person name="Chen C."/>
            <person name="Bauer D."/>
            <person name="Andreopoulos W."/>
            <person name="Pangilinan J."/>
            <person name="LaButti K."/>
            <person name="Riley R."/>
            <person name="Lipzen A."/>
            <person name="Clum A."/>
            <person name="Drula E."/>
            <person name="Henrissat B."/>
            <person name="Kohler A."/>
            <person name="Grigoriev I.V."/>
            <person name="Martin F.M."/>
            <person name="Hacquard S."/>
        </authorList>
    </citation>
    <scope>NUCLEOTIDE SEQUENCE [LARGE SCALE GENOMIC DNA]</scope>
    <source>
        <strain evidence="1 2">MPI-CAGE-CH-0241</strain>
    </source>
</reference>
<sequence length="81" mass="9122">VNWLSDPSCLPRDISNARVLSLGYKLTSYFSRSDSDVRDFASELLSALRASRTSQMERQRPIMFMCDSLGGLVFNQVRAST</sequence>
<evidence type="ECO:0000313" key="1">
    <source>
        <dbReference type="EMBL" id="KAH6866014.1"/>
    </source>
</evidence>
<keyword evidence="2" id="KW-1185">Reference proteome</keyword>
<gene>
    <name evidence="1" type="ORF">B0T10DRAFT_420418</name>
</gene>
<evidence type="ECO:0000313" key="2">
    <source>
        <dbReference type="Proteomes" id="UP000777438"/>
    </source>
</evidence>
<organism evidence="1 2">
    <name type="scientific">Thelonectria olida</name>
    <dbReference type="NCBI Taxonomy" id="1576542"/>
    <lineage>
        <taxon>Eukaryota</taxon>
        <taxon>Fungi</taxon>
        <taxon>Dikarya</taxon>
        <taxon>Ascomycota</taxon>
        <taxon>Pezizomycotina</taxon>
        <taxon>Sordariomycetes</taxon>
        <taxon>Hypocreomycetidae</taxon>
        <taxon>Hypocreales</taxon>
        <taxon>Nectriaceae</taxon>
        <taxon>Thelonectria</taxon>
    </lineage>
</organism>
<accession>A0A9P8VML3</accession>
<dbReference type="AlphaFoldDB" id="A0A9P8VML3"/>
<name>A0A9P8VML3_9HYPO</name>
<dbReference type="Proteomes" id="UP000777438">
    <property type="component" value="Unassembled WGS sequence"/>
</dbReference>
<dbReference type="OrthoDB" id="7464126at2759"/>
<protein>
    <submittedName>
        <fullName evidence="1">Uncharacterized protein</fullName>
    </submittedName>
</protein>
<feature type="non-terminal residue" evidence="1">
    <location>
        <position position="1"/>
    </location>
</feature>
<comment type="caution">
    <text evidence="1">The sequence shown here is derived from an EMBL/GenBank/DDBJ whole genome shotgun (WGS) entry which is preliminary data.</text>
</comment>